<accession>A0A8S0WAA2</accession>
<feature type="region of interest" description="Disordered" evidence="1">
    <location>
        <begin position="96"/>
        <end position="120"/>
    </location>
</feature>
<proteinExistence type="predicted"/>
<dbReference type="GO" id="GO:0006044">
    <property type="term" value="P:N-acetylglucosamine metabolic process"/>
    <property type="evidence" value="ECO:0007669"/>
    <property type="project" value="TreeGrafter"/>
</dbReference>
<sequence>MWEDMQEASKRLNGDGGGKKQNRLWRPLYAWLGIEHVSSRPPHVQSSRLPSSTCWRPVDDLSCVTIVLLKLIERLICAELQAHYLQRSVALHLHSSQRTSSTMNGNAEGKPLNEETVPLRTGPPTREELLVHYPPKFTWNQLKTFVNSGDLGLLKRDRKLQKRYDEWVIGIVAEYGSVVKYLMNHRLRWGQPDTLSLLTSELQDDRFVEAPNSDGTNRPTDGEPPAYFSWETPSKYLSIIQNDWPYSVPSNIEHTLIWTKVPIYHPDLAAPSIKARIDQDGLWGFTGLDSPPPSPSTLPACLPALAEWGITLEKMVKSETPTPEKAVLIRRAGSEVHRFVKNRWLESEWETAWFVNPPRLQSVPGLAHIHVFARHK</sequence>
<dbReference type="Proteomes" id="UP000467700">
    <property type="component" value="Unassembled WGS sequence"/>
</dbReference>
<comment type="caution">
    <text evidence="2">The sequence shown here is derived from an EMBL/GenBank/DDBJ whole genome shotgun (WGS) entry which is preliminary data.</text>
</comment>
<evidence type="ECO:0000313" key="3">
    <source>
        <dbReference type="Proteomes" id="UP000467700"/>
    </source>
</evidence>
<name>A0A8S0WAA2_CYCAE</name>
<dbReference type="Pfam" id="PF12239">
    <property type="entry name" value="DUF3605"/>
    <property type="match status" value="1"/>
</dbReference>
<dbReference type="PANTHER" id="PTHR35020:SF2">
    <property type="entry name" value="N-ACETYLGLUCOSAMINE-INDUCED PROTEIN 1"/>
    <property type="match status" value="1"/>
</dbReference>
<dbReference type="EMBL" id="CACVBS010000037">
    <property type="protein sequence ID" value="CAA7262916.1"/>
    <property type="molecule type" value="Genomic_DNA"/>
</dbReference>
<evidence type="ECO:0000256" key="1">
    <source>
        <dbReference type="SAM" id="MobiDB-lite"/>
    </source>
</evidence>
<dbReference type="AlphaFoldDB" id="A0A8S0WAA2"/>
<reference evidence="2 3" key="1">
    <citation type="submission" date="2020-01" db="EMBL/GenBank/DDBJ databases">
        <authorList>
            <person name="Gupta K D."/>
        </authorList>
    </citation>
    <scope>NUCLEOTIDE SEQUENCE [LARGE SCALE GENOMIC DNA]</scope>
</reference>
<dbReference type="GO" id="GO:0005737">
    <property type="term" value="C:cytoplasm"/>
    <property type="evidence" value="ECO:0007669"/>
    <property type="project" value="TreeGrafter"/>
</dbReference>
<dbReference type="InterPro" id="IPR022036">
    <property type="entry name" value="DUF3605"/>
</dbReference>
<feature type="compositionally biased region" description="Polar residues" evidence="1">
    <location>
        <begin position="96"/>
        <end position="105"/>
    </location>
</feature>
<keyword evidence="3" id="KW-1185">Reference proteome</keyword>
<protein>
    <submittedName>
        <fullName evidence="2">Uncharacterized protein</fullName>
    </submittedName>
</protein>
<dbReference type="PANTHER" id="PTHR35020">
    <property type="entry name" value="N-ACETYLGLUCOSAMINE-INDUCED PROTEIN 1"/>
    <property type="match status" value="1"/>
</dbReference>
<dbReference type="OrthoDB" id="498286at2759"/>
<organism evidence="2 3">
    <name type="scientific">Cyclocybe aegerita</name>
    <name type="common">Black poplar mushroom</name>
    <name type="synonym">Agrocybe aegerita</name>
    <dbReference type="NCBI Taxonomy" id="1973307"/>
    <lineage>
        <taxon>Eukaryota</taxon>
        <taxon>Fungi</taxon>
        <taxon>Dikarya</taxon>
        <taxon>Basidiomycota</taxon>
        <taxon>Agaricomycotina</taxon>
        <taxon>Agaricomycetes</taxon>
        <taxon>Agaricomycetidae</taxon>
        <taxon>Agaricales</taxon>
        <taxon>Agaricineae</taxon>
        <taxon>Bolbitiaceae</taxon>
        <taxon>Cyclocybe</taxon>
    </lineage>
</organism>
<gene>
    <name evidence="2" type="ORF">AAE3_LOCUS5125</name>
</gene>
<evidence type="ECO:0000313" key="2">
    <source>
        <dbReference type="EMBL" id="CAA7262916.1"/>
    </source>
</evidence>